<reference evidence="1 2" key="1">
    <citation type="submission" date="2019-05" db="EMBL/GenBank/DDBJ databases">
        <title>We sequenced the genome of Paenibacillus hemerocallicola KCTC 33185 for further insight into its adaptation and study the phylogeny of Paenibacillus.</title>
        <authorList>
            <person name="Narsing Rao M.P."/>
        </authorList>
    </citation>
    <scope>NUCLEOTIDE SEQUENCE [LARGE SCALE GENOMIC DNA]</scope>
    <source>
        <strain evidence="1 2">KCTC 33185</strain>
    </source>
</reference>
<accession>A0A5C4SX14</accession>
<organism evidence="1 2">
    <name type="scientific">Paenibacillus hemerocallicola</name>
    <dbReference type="NCBI Taxonomy" id="1172614"/>
    <lineage>
        <taxon>Bacteria</taxon>
        <taxon>Bacillati</taxon>
        <taxon>Bacillota</taxon>
        <taxon>Bacilli</taxon>
        <taxon>Bacillales</taxon>
        <taxon>Paenibacillaceae</taxon>
        <taxon>Paenibacillus</taxon>
    </lineage>
</organism>
<dbReference type="EMBL" id="VDCQ01000099">
    <property type="protein sequence ID" value="TNJ58378.1"/>
    <property type="molecule type" value="Genomic_DNA"/>
</dbReference>
<protein>
    <submittedName>
        <fullName evidence="1">Uncharacterized protein</fullName>
    </submittedName>
</protein>
<evidence type="ECO:0000313" key="2">
    <source>
        <dbReference type="Proteomes" id="UP000307943"/>
    </source>
</evidence>
<name>A0A5C4SX14_9BACL</name>
<sequence>MIWIRKNESIAAEDKEKKALQSFLRMRQGDNAALKATYVKNRLSILKVSAIGVISEDLATGYEFDPQLCLVPLAHIGAQNRPFPRSLPSSLSWGVMSEPQVRSKAEVHLKKPNDMKPDILRGKSSRFILSI</sequence>
<proteinExistence type="predicted"/>
<evidence type="ECO:0000313" key="1">
    <source>
        <dbReference type="EMBL" id="TNJ58378.1"/>
    </source>
</evidence>
<comment type="caution">
    <text evidence="1">The sequence shown here is derived from an EMBL/GenBank/DDBJ whole genome shotgun (WGS) entry which is preliminary data.</text>
</comment>
<dbReference type="AlphaFoldDB" id="A0A5C4SX14"/>
<dbReference type="RefSeq" id="WP_139607522.1">
    <property type="nucleotide sequence ID" value="NZ_VDCQ01000099.1"/>
</dbReference>
<dbReference type="Proteomes" id="UP000307943">
    <property type="component" value="Unassembled WGS sequence"/>
</dbReference>
<dbReference type="OrthoDB" id="9781481at2"/>
<keyword evidence="2" id="KW-1185">Reference proteome</keyword>
<gene>
    <name evidence="1" type="ORF">FE784_38095</name>
</gene>